<reference evidence="10" key="1">
    <citation type="submission" date="2021-06" db="EMBL/GenBank/DDBJ databases">
        <authorList>
            <consortium name="Wellcome Sanger Institute Data Sharing"/>
        </authorList>
    </citation>
    <scope>NUCLEOTIDE SEQUENCE [LARGE SCALE GENOMIC DNA]</scope>
</reference>
<dbReference type="InterPro" id="IPR036772">
    <property type="entry name" value="SRCR-like_dom_sf"/>
</dbReference>
<dbReference type="Gene3D" id="4.10.400.10">
    <property type="entry name" value="Low-density Lipoprotein Receptor"/>
    <property type="match status" value="1"/>
</dbReference>
<dbReference type="Gene3D" id="3.10.250.10">
    <property type="entry name" value="SRCR-like domain"/>
    <property type="match status" value="1"/>
</dbReference>
<evidence type="ECO:0000256" key="6">
    <source>
        <dbReference type="PROSITE-ProRule" id="PRU00196"/>
    </source>
</evidence>
<feature type="transmembrane region" description="Helical" evidence="7">
    <location>
        <begin position="41"/>
        <end position="66"/>
    </location>
</feature>
<evidence type="ECO:0000259" key="9">
    <source>
        <dbReference type="PROSITE" id="PS50287"/>
    </source>
</evidence>
<dbReference type="GeneTree" id="ENSGT00940000155207"/>
<dbReference type="Pfam" id="PF00089">
    <property type="entry name" value="Trypsin"/>
    <property type="match status" value="1"/>
</dbReference>
<dbReference type="InterPro" id="IPR036055">
    <property type="entry name" value="LDL_receptor-like_sf"/>
</dbReference>
<reference evidence="10" key="2">
    <citation type="submission" date="2025-08" db="UniProtKB">
        <authorList>
            <consortium name="Ensembl"/>
        </authorList>
    </citation>
    <scope>IDENTIFICATION</scope>
</reference>
<dbReference type="PANTHER" id="PTHR24252">
    <property type="entry name" value="ACROSIN-RELATED"/>
    <property type="match status" value="1"/>
</dbReference>
<accession>A0A8C4SKX4</accession>
<feature type="disulfide bond" evidence="6">
    <location>
        <begin position="136"/>
        <end position="200"/>
    </location>
</feature>
<dbReference type="SUPFAM" id="SSF57424">
    <property type="entry name" value="LDL receptor-like module"/>
    <property type="match status" value="1"/>
</dbReference>
<dbReference type="PROSITE" id="PS50287">
    <property type="entry name" value="SRCR_2"/>
    <property type="match status" value="1"/>
</dbReference>
<evidence type="ECO:0000256" key="1">
    <source>
        <dbReference type="ARBA" id="ARBA00022670"/>
    </source>
</evidence>
<gene>
    <name evidence="10" type="primary">tmprss4a</name>
</gene>
<keyword evidence="7" id="KW-0472">Membrane</keyword>
<dbReference type="InterPro" id="IPR033116">
    <property type="entry name" value="TRYPSIN_SER"/>
</dbReference>
<evidence type="ECO:0000259" key="8">
    <source>
        <dbReference type="PROSITE" id="PS50240"/>
    </source>
</evidence>
<dbReference type="PRINTS" id="PR00722">
    <property type="entry name" value="CHYMOTRYPSIN"/>
</dbReference>
<dbReference type="InterPro" id="IPR001314">
    <property type="entry name" value="Peptidase_S1A"/>
</dbReference>
<dbReference type="SUPFAM" id="SSF56487">
    <property type="entry name" value="SRCR-like"/>
    <property type="match status" value="1"/>
</dbReference>
<dbReference type="GO" id="GO:0016020">
    <property type="term" value="C:membrane"/>
    <property type="evidence" value="ECO:0007669"/>
    <property type="project" value="InterPro"/>
</dbReference>
<reference evidence="10" key="3">
    <citation type="submission" date="2025-09" db="UniProtKB">
        <authorList>
            <consortium name="Ensembl"/>
        </authorList>
    </citation>
    <scope>IDENTIFICATION</scope>
</reference>
<dbReference type="CDD" id="cd00112">
    <property type="entry name" value="LDLa"/>
    <property type="match status" value="1"/>
</dbReference>
<dbReference type="InterPro" id="IPR009003">
    <property type="entry name" value="Peptidase_S1_PA"/>
</dbReference>
<keyword evidence="5" id="KW-0325">Glycoprotein</keyword>
<dbReference type="InterPro" id="IPR001190">
    <property type="entry name" value="SRCR"/>
</dbReference>
<evidence type="ECO:0000256" key="5">
    <source>
        <dbReference type="ARBA" id="ARBA00023180"/>
    </source>
</evidence>
<dbReference type="PANTHER" id="PTHR24252:SF17">
    <property type="entry name" value="SUPPRESSOR OF TUMORIGENICITY 14 PROTEIN HOMOLOG-RELATED"/>
    <property type="match status" value="1"/>
</dbReference>
<dbReference type="AlphaFoldDB" id="A0A8C4SKX4"/>
<dbReference type="PROSITE" id="PS00135">
    <property type="entry name" value="TRYPSIN_SER"/>
    <property type="match status" value="1"/>
</dbReference>
<sequence>MEMQLQTMERNGGQSFEVIAPLNPGPHQVDKPKKKLKKQQLLRIALVVLVVLAIIIVAAFLIKIWLNSVYFFCTKSFKFIPLTSVCNGKVDCQGGEDEMNCVSPFIANTTFPVKLMTENSLLQVYSNTSLTWLFVCADGWQVQHTNLVCQQLGYASQSTSTSIPVSSVPYNMQGRYSVVNASSVTQASGIQALLRDSKTCASGSVIALTCAACGFRQDDRIVGGTDAKIEQWPWQVSLQFSGDHTCGGSIINPRWIMAAAHCFPKEYHMVSRWAVVPGITKQSSSGAVSVDKIFTNGQYSTLTSDFDLALLRLQNPLTLTEAIRPVCLPYSDLALKPNDSLWVTGWGYMKENAGVLATVLQQARIQYVDRSVCNLPDIYDGYITPRMICAGSLQGKVDSWQGDSGGPLVYLAEQWTQVGVVSWGSGCAEKLHPGVYSNVPAFLDWIYNVMQANP</sequence>
<dbReference type="GO" id="GO:0006508">
    <property type="term" value="P:proteolysis"/>
    <property type="evidence" value="ECO:0007669"/>
    <property type="project" value="UniProtKB-KW"/>
</dbReference>
<dbReference type="InterPro" id="IPR043504">
    <property type="entry name" value="Peptidase_S1_PA_chymotrypsin"/>
</dbReference>
<keyword evidence="4 6" id="KW-1015">Disulfide bond</keyword>
<evidence type="ECO:0000313" key="11">
    <source>
        <dbReference type="Proteomes" id="UP000694620"/>
    </source>
</evidence>
<evidence type="ECO:0000256" key="3">
    <source>
        <dbReference type="ARBA" id="ARBA00022825"/>
    </source>
</evidence>
<dbReference type="Gene3D" id="2.40.10.10">
    <property type="entry name" value="Trypsin-like serine proteases"/>
    <property type="match status" value="2"/>
</dbReference>
<feature type="disulfide bond" evidence="6">
    <location>
        <begin position="149"/>
        <end position="210"/>
    </location>
</feature>
<keyword evidence="3" id="KW-0720">Serine protease</keyword>
<evidence type="ECO:0000313" key="10">
    <source>
        <dbReference type="Ensembl" id="ENSECRP00000019192.1"/>
    </source>
</evidence>
<dbReference type="FunFam" id="2.40.10.10:FF:000003">
    <property type="entry name" value="Transmembrane serine protease 3"/>
    <property type="match status" value="1"/>
</dbReference>
<dbReference type="Proteomes" id="UP000694620">
    <property type="component" value="Chromosome 9"/>
</dbReference>
<evidence type="ECO:0000256" key="7">
    <source>
        <dbReference type="SAM" id="Phobius"/>
    </source>
</evidence>
<comment type="caution">
    <text evidence="6">Lacks conserved residue(s) required for the propagation of feature annotation.</text>
</comment>
<evidence type="ECO:0000256" key="4">
    <source>
        <dbReference type="ARBA" id="ARBA00023157"/>
    </source>
</evidence>
<dbReference type="SUPFAM" id="SSF50494">
    <property type="entry name" value="Trypsin-like serine proteases"/>
    <property type="match status" value="1"/>
</dbReference>
<feature type="domain" description="SRCR" evidence="9">
    <location>
        <begin position="122"/>
        <end position="211"/>
    </location>
</feature>
<keyword evidence="11" id="KW-1185">Reference proteome</keyword>
<feature type="domain" description="Peptidase S1" evidence="8">
    <location>
        <begin position="221"/>
        <end position="451"/>
    </location>
</feature>
<dbReference type="SMART" id="SM00192">
    <property type="entry name" value="LDLa"/>
    <property type="match status" value="1"/>
</dbReference>
<dbReference type="Ensembl" id="ENSECRT00000019585.1">
    <property type="protein sequence ID" value="ENSECRP00000019192.1"/>
    <property type="gene ID" value="ENSECRG00000012845.1"/>
</dbReference>
<dbReference type="InterPro" id="IPR001254">
    <property type="entry name" value="Trypsin_dom"/>
</dbReference>
<dbReference type="SMART" id="SM00202">
    <property type="entry name" value="SR"/>
    <property type="match status" value="1"/>
</dbReference>
<keyword evidence="7" id="KW-1133">Transmembrane helix</keyword>
<keyword evidence="7" id="KW-0812">Transmembrane</keyword>
<dbReference type="InterPro" id="IPR002172">
    <property type="entry name" value="LDrepeatLR_classA_rpt"/>
</dbReference>
<proteinExistence type="predicted"/>
<name>A0A8C4SKX4_ERPCA</name>
<dbReference type="Pfam" id="PF15494">
    <property type="entry name" value="SRCR_2"/>
    <property type="match status" value="1"/>
</dbReference>
<dbReference type="CDD" id="cd00190">
    <property type="entry name" value="Tryp_SPc"/>
    <property type="match status" value="1"/>
</dbReference>
<organism evidence="10 11">
    <name type="scientific">Erpetoichthys calabaricus</name>
    <name type="common">Rope fish</name>
    <name type="synonym">Calamoichthys calabaricus</name>
    <dbReference type="NCBI Taxonomy" id="27687"/>
    <lineage>
        <taxon>Eukaryota</taxon>
        <taxon>Metazoa</taxon>
        <taxon>Chordata</taxon>
        <taxon>Craniata</taxon>
        <taxon>Vertebrata</taxon>
        <taxon>Euteleostomi</taxon>
        <taxon>Actinopterygii</taxon>
        <taxon>Polypteriformes</taxon>
        <taxon>Polypteridae</taxon>
        <taxon>Erpetoichthys</taxon>
    </lineage>
</organism>
<protein>
    <submittedName>
        <fullName evidence="10">Transmembrane protease serine 4-like</fullName>
    </submittedName>
</protein>
<keyword evidence="2" id="KW-0378">Hydrolase</keyword>
<keyword evidence="1" id="KW-0645">Protease</keyword>
<dbReference type="SMART" id="SM00020">
    <property type="entry name" value="Tryp_SPc"/>
    <property type="match status" value="1"/>
</dbReference>
<dbReference type="GO" id="GO:0004252">
    <property type="term" value="F:serine-type endopeptidase activity"/>
    <property type="evidence" value="ECO:0007669"/>
    <property type="project" value="InterPro"/>
</dbReference>
<evidence type="ECO:0000256" key="2">
    <source>
        <dbReference type="ARBA" id="ARBA00022801"/>
    </source>
</evidence>
<dbReference type="PROSITE" id="PS50240">
    <property type="entry name" value="TRYPSIN_DOM"/>
    <property type="match status" value="1"/>
</dbReference>